<evidence type="ECO:0000256" key="1">
    <source>
        <dbReference type="SAM" id="MobiDB-lite"/>
    </source>
</evidence>
<dbReference type="EMBL" id="JAIULA010000004">
    <property type="protein sequence ID" value="MCP0886321.1"/>
    <property type="molecule type" value="Genomic_DNA"/>
</dbReference>
<dbReference type="Gene3D" id="2.170.120.30">
    <property type="match status" value="1"/>
</dbReference>
<feature type="region of interest" description="Disordered" evidence="1">
    <location>
        <begin position="324"/>
        <end position="386"/>
    </location>
</feature>
<evidence type="ECO:0008006" key="4">
    <source>
        <dbReference type="Google" id="ProtNLM"/>
    </source>
</evidence>
<dbReference type="RefSeq" id="WP_253359381.1">
    <property type="nucleotide sequence ID" value="NZ_JAIULA010000004.1"/>
</dbReference>
<dbReference type="PANTHER" id="PTHR37804">
    <property type="entry name" value="CDAA REGULATORY PROTEIN CDAR"/>
    <property type="match status" value="1"/>
</dbReference>
<proteinExistence type="predicted"/>
<gene>
    <name evidence="2" type="ORF">LB941_03090</name>
</gene>
<dbReference type="Gene3D" id="2.170.120.40">
    <property type="entry name" value="YbbR-like domain"/>
    <property type="match status" value="2"/>
</dbReference>
<name>A0A9X2JLQ4_9LACO</name>
<dbReference type="AlphaFoldDB" id="A0A9X2JLQ4"/>
<dbReference type="InterPro" id="IPR053154">
    <property type="entry name" value="c-di-AMP_regulator"/>
</dbReference>
<dbReference type="Proteomes" id="UP001139006">
    <property type="component" value="Unassembled WGS sequence"/>
</dbReference>
<reference evidence="2 3" key="1">
    <citation type="journal article" date="2023" name="Int. J. Syst. Evol. Microbiol.">
        <title>Ligilactobacillus ubinensis sp. nov., a novel species isolated from the wild ferment of a durian fruit (Durio zibethinus).</title>
        <authorList>
            <person name="Heng Y.C."/>
            <person name="Menon N."/>
            <person name="Chen B."/>
            <person name="Loo B.Z.L."/>
            <person name="Wong G.W.J."/>
            <person name="Lim A.C.H."/>
            <person name="Silvaraju S."/>
            <person name="Kittelmann S."/>
        </authorList>
    </citation>
    <scope>NUCLEOTIDE SEQUENCE [LARGE SCALE GENOMIC DNA]</scope>
    <source>
        <strain evidence="2 3">WILCCON 0076</strain>
    </source>
</reference>
<evidence type="ECO:0000313" key="3">
    <source>
        <dbReference type="Proteomes" id="UP001139006"/>
    </source>
</evidence>
<accession>A0A9X2JLQ4</accession>
<dbReference type="InterPro" id="IPR012505">
    <property type="entry name" value="YbbR"/>
</dbReference>
<dbReference type="PANTHER" id="PTHR37804:SF1">
    <property type="entry name" value="CDAA REGULATORY PROTEIN CDAR"/>
    <property type="match status" value="1"/>
</dbReference>
<protein>
    <recommendedName>
        <fullName evidence="4">YbbR-like protein</fullName>
    </recommendedName>
</protein>
<comment type="caution">
    <text evidence="2">The sequence shown here is derived from an EMBL/GenBank/DDBJ whole genome shotgun (WGS) entry which is preliminary data.</text>
</comment>
<evidence type="ECO:0000313" key="2">
    <source>
        <dbReference type="EMBL" id="MCP0886321.1"/>
    </source>
</evidence>
<sequence>MKLAQAFNSKWFYRLIALFFAILLFLYVTSEKGNTTRNGDTDSVTNGLVSNKTVTISVPLKLNIDSDKYFVTGYPENVKVRLSGPSALVTTAKNTEDFEVYANLNNLKLGKHTVTLKSSGISSELTSKIIPKRIKIKISKRKTKKMAVQVRYDTNKIASNYAAGSTSVSQKYVTVTGAAKDINNIDKVVADVNLPHNTDSSYSKSVTLQALDENGKVLNVVISPTNVTATVPIYSATYSKKVAINLVSGGDGVSGMSYSFSSSTQNVTIQGTKQALSKISKLNVPVFVTGITSSTTENVNVTSSLNGITSISPATISVKVTVTENNSSSSSTESASSSTNKTTSTSSVSSSQVDGSDKTSSSSSNDISTSTTTSASSSSEKNNTDN</sequence>
<feature type="compositionally biased region" description="Low complexity" evidence="1">
    <location>
        <begin position="324"/>
        <end position="379"/>
    </location>
</feature>
<organism evidence="2 3">
    <name type="scientific">Ligilactobacillus ubinensis</name>
    <dbReference type="NCBI Taxonomy" id="2876789"/>
    <lineage>
        <taxon>Bacteria</taxon>
        <taxon>Bacillati</taxon>
        <taxon>Bacillota</taxon>
        <taxon>Bacilli</taxon>
        <taxon>Lactobacillales</taxon>
        <taxon>Lactobacillaceae</taxon>
        <taxon>Ligilactobacillus</taxon>
    </lineage>
</organism>
<keyword evidence="3" id="KW-1185">Reference proteome</keyword>
<dbReference type="Pfam" id="PF07949">
    <property type="entry name" value="YbbR"/>
    <property type="match status" value="3"/>
</dbReference>